<organism evidence="1 2">
    <name type="scientific">Dioscorea alata</name>
    <name type="common">Purple yam</name>
    <dbReference type="NCBI Taxonomy" id="55571"/>
    <lineage>
        <taxon>Eukaryota</taxon>
        <taxon>Viridiplantae</taxon>
        <taxon>Streptophyta</taxon>
        <taxon>Embryophyta</taxon>
        <taxon>Tracheophyta</taxon>
        <taxon>Spermatophyta</taxon>
        <taxon>Magnoliopsida</taxon>
        <taxon>Liliopsida</taxon>
        <taxon>Dioscoreales</taxon>
        <taxon>Dioscoreaceae</taxon>
        <taxon>Dioscorea</taxon>
    </lineage>
</organism>
<accession>A0ACB7UCQ4</accession>
<name>A0ACB7UCQ4_DIOAL</name>
<reference evidence="2" key="1">
    <citation type="journal article" date="2022" name="Nat. Commun.">
        <title>Chromosome evolution and the genetic basis of agronomically important traits in greater yam.</title>
        <authorList>
            <person name="Bredeson J.V."/>
            <person name="Lyons J.B."/>
            <person name="Oniyinde I.O."/>
            <person name="Okereke N.R."/>
            <person name="Kolade O."/>
            <person name="Nnabue I."/>
            <person name="Nwadili C.O."/>
            <person name="Hribova E."/>
            <person name="Parker M."/>
            <person name="Nwogha J."/>
            <person name="Shu S."/>
            <person name="Carlson J."/>
            <person name="Kariba R."/>
            <person name="Muthemba S."/>
            <person name="Knop K."/>
            <person name="Barton G.J."/>
            <person name="Sherwood A.V."/>
            <person name="Lopez-Montes A."/>
            <person name="Asiedu R."/>
            <person name="Jamnadass R."/>
            <person name="Muchugi A."/>
            <person name="Goodstein D."/>
            <person name="Egesi C.N."/>
            <person name="Featherston J."/>
            <person name="Asfaw A."/>
            <person name="Simpson G.G."/>
            <person name="Dolezel J."/>
            <person name="Hendre P.S."/>
            <person name="Van Deynze A."/>
            <person name="Kumar P.L."/>
            <person name="Obidiegwu J.E."/>
            <person name="Bhattacharjee R."/>
            <person name="Rokhsar D.S."/>
        </authorList>
    </citation>
    <scope>NUCLEOTIDE SEQUENCE [LARGE SCALE GENOMIC DNA]</scope>
    <source>
        <strain evidence="2">cv. TDa95/00328</strain>
    </source>
</reference>
<evidence type="ECO:0000313" key="2">
    <source>
        <dbReference type="Proteomes" id="UP000827976"/>
    </source>
</evidence>
<keyword evidence="2" id="KW-1185">Reference proteome</keyword>
<dbReference type="Proteomes" id="UP000827976">
    <property type="component" value="Chromosome 17"/>
</dbReference>
<protein>
    <submittedName>
        <fullName evidence="1">tRNA 4-demethylwyosine synthase (AdoMet-dependent) protein</fullName>
        <ecNumber evidence="1">4.1.3.44</ecNumber>
    </submittedName>
</protein>
<proteinExistence type="predicted"/>
<dbReference type="EC" id="4.1.3.44" evidence="1"/>
<comment type="caution">
    <text evidence="1">The sequence shown here is derived from an EMBL/GenBank/DDBJ whole genome shotgun (WGS) entry which is preliminary data.</text>
</comment>
<evidence type="ECO:0000313" key="1">
    <source>
        <dbReference type="EMBL" id="KAH7658124.1"/>
    </source>
</evidence>
<gene>
    <name evidence="1" type="ORF">IHE45_17G066000</name>
</gene>
<sequence>MCKPNNYCYLCTNPAALAALLSFSSLFFFYQSRSLRRLRRLSSSPNRNPKILFASQTGTSEALARRLAALLRSSGFGVDLVHPQQYEPEDLQQETLVLIVASTWEDGKPPGNAAFLARWLSESAEDFRVGSLILSRCRFAVFGVGSGSYGQSFNAAARDFARWMRALGAVEMVPVCEGDVDSGDLDGVFESWSGRVLGLLKGGGGVGKDEKGLDVRAESDGFDELEEDDEDEEVVEPEDVDMEDIAGKAPSRRSSGVLTNGVLKNGENGVKEMVTPVIRTSLEKQMDYVTATRSWRMLQARILWDRESQVVEIEGPW</sequence>
<keyword evidence="1" id="KW-0456">Lyase</keyword>
<dbReference type="EMBL" id="CM037027">
    <property type="protein sequence ID" value="KAH7658124.1"/>
    <property type="molecule type" value="Genomic_DNA"/>
</dbReference>